<feature type="transmembrane region" description="Helical" evidence="6">
    <location>
        <begin position="263"/>
        <end position="286"/>
    </location>
</feature>
<feature type="transmembrane region" description="Helical" evidence="6">
    <location>
        <begin position="130"/>
        <end position="151"/>
    </location>
</feature>
<dbReference type="InterPro" id="IPR051475">
    <property type="entry name" value="Diverse_Ion_Transporter"/>
</dbReference>
<dbReference type="InterPro" id="IPR004680">
    <property type="entry name" value="Cit_transptr-like_dom"/>
</dbReference>
<comment type="subcellular location">
    <subcellularLocation>
        <location evidence="1">Membrane</location>
        <topology evidence="1">Multi-pass membrane protein</topology>
    </subcellularLocation>
</comment>
<evidence type="ECO:0000256" key="2">
    <source>
        <dbReference type="ARBA" id="ARBA00022448"/>
    </source>
</evidence>
<dbReference type="PANTHER" id="PTHR43568">
    <property type="entry name" value="P PROTEIN"/>
    <property type="match status" value="1"/>
</dbReference>
<dbReference type="PANTHER" id="PTHR43568:SF1">
    <property type="entry name" value="P PROTEIN"/>
    <property type="match status" value="1"/>
</dbReference>
<evidence type="ECO:0000313" key="8">
    <source>
        <dbReference type="EMBL" id="GFY75296.1"/>
    </source>
</evidence>
<accession>A0A8X6YLP1</accession>
<sequence length="290" mass="32122">SKHEIDVWKTALNSLTGYSKEDDTARAEVHRKITLLEASMKKKIDSTKISEEEFRASLLELTNAASFRVKDASLLIKSGIVISVVIIFFFIGSIPGLNLSIGWIAILGAIFLLVLGDFEELESILSRVEWSTLLFFGGLFVVMEALKRLHLVWYVVNMTQNAINSVDESNRLLVAIALVLWISALSSSFIDNIPFTTVMVQVVTDLADNQDMKLPIKPLIYALALGACLGGNGTLIGASANVVTAGIAEQHGYRFSFYDFFRVGFPITILTTTISTAYLFFCHLWIGWNE</sequence>
<keyword evidence="2" id="KW-0813">Transport</keyword>
<dbReference type="Pfam" id="PF03600">
    <property type="entry name" value="CitMHS"/>
    <property type="match status" value="1"/>
</dbReference>
<dbReference type="Proteomes" id="UP000886998">
    <property type="component" value="Unassembled WGS sequence"/>
</dbReference>
<name>A0A8X6YLP1_9ARAC</name>
<keyword evidence="3 6" id="KW-0812">Transmembrane</keyword>
<proteinExistence type="predicted"/>
<feature type="non-terminal residue" evidence="8">
    <location>
        <position position="290"/>
    </location>
</feature>
<feature type="transmembrane region" description="Helical" evidence="6">
    <location>
        <begin position="171"/>
        <end position="190"/>
    </location>
</feature>
<dbReference type="AlphaFoldDB" id="A0A8X6YLP1"/>
<feature type="transmembrane region" description="Helical" evidence="6">
    <location>
        <begin position="74"/>
        <end position="94"/>
    </location>
</feature>
<reference evidence="8" key="1">
    <citation type="submission" date="2020-08" db="EMBL/GenBank/DDBJ databases">
        <title>Multicomponent nature underlies the extraordinary mechanical properties of spider dragline silk.</title>
        <authorList>
            <person name="Kono N."/>
            <person name="Nakamura H."/>
            <person name="Mori M."/>
            <person name="Yoshida Y."/>
            <person name="Ohtoshi R."/>
            <person name="Malay A.D."/>
            <person name="Moran D.A.P."/>
            <person name="Tomita M."/>
            <person name="Numata K."/>
            <person name="Arakawa K."/>
        </authorList>
    </citation>
    <scope>NUCLEOTIDE SEQUENCE</scope>
</reference>
<comment type="caution">
    <text evidence="8">The sequence shown here is derived from an EMBL/GenBank/DDBJ whole genome shotgun (WGS) entry which is preliminary data.</text>
</comment>
<dbReference type="GO" id="GO:0055085">
    <property type="term" value="P:transmembrane transport"/>
    <property type="evidence" value="ECO:0007669"/>
    <property type="project" value="InterPro"/>
</dbReference>
<protein>
    <submittedName>
        <fullName evidence="8">P protein</fullName>
    </submittedName>
</protein>
<evidence type="ECO:0000259" key="7">
    <source>
        <dbReference type="Pfam" id="PF03600"/>
    </source>
</evidence>
<keyword evidence="5 6" id="KW-0472">Membrane</keyword>
<evidence type="ECO:0000256" key="6">
    <source>
        <dbReference type="SAM" id="Phobius"/>
    </source>
</evidence>
<evidence type="ECO:0000313" key="9">
    <source>
        <dbReference type="Proteomes" id="UP000886998"/>
    </source>
</evidence>
<gene>
    <name evidence="8" type="primary">Oca2</name>
    <name evidence="8" type="ORF">TNIN_352341</name>
</gene>
<dbReference type="OrthoDB" id="442352at2759"/>
<dbReference type="EMBL" id="BMAV01021268">
    <property type="protein sequence ID" value="GFY75296.1"/>
    <property type="molecule type" value="Genomic_DNA"/>
</dbReference>
<organism evidence="8 9">
    <name type="scientific">Trichonephila inaurata madagascariensis</name>
    <dbReference type="NCBI Taxonomy" id="2747483"/>
    <lineage>
        <taxon>Eukaryota</taxon>
        <taxon>Metazoa</taxon>
        <taxon>Ecdysozoa</taxon>
        <taxon>Arthropoda</taxon>
        <taxon>Chelicerata</taxon>
        <taxon>Arachnida</taxon>
        <taxon>Araneae</taxon>
        <taxon>Araneomorphae</taxon>
        <taxon>Entelegynae</taxon>
        <taxon>Araneoidea</taxon>
        <taxon>Nephilidae</taxon>
        <taxon>Trichonephila</taxon>
        <taxon>Trichonephila inaurata</taxon>
    </lineage>
</organism>
<evidence type="ECO:0000256" key="5">
    <source>
        <dbReference type="ARBA" id="ARBA00023136"/>
    </source>
</evidence>
<feature type="transmembrane region" description="Helical" evidence="6">
    <location>
        <begin position="100"/>
        <end position="118"/>
    </location>
</feature>
<feature type="domain" description="Citrate transporter-like" evidence="7">
    <location>
        <begin position="66"/>
        <end position="226"/>
    </location>
</feature>
<keyword evidence="9" id="KW-1185">Reference proteome</keyword>
<evidence type="ECO:0000256" key="3">
    <source>
        <dbReference type="ARBA" id="ARBA00022692"/>
    </source>
</evidence>
<keyword evidence="4 6" id="KW-1133">Transmembrane helix</keyword>
<evidence type="ECO:0000256" key="4">
    <source>
        <dbReference type="ARBA" id="ARBA00022989"/>
    </source>
</evidence>
<dbReference type="GO" id="GO:0016020">
    <property type="term" value="C:membrane"/>
    <property type="evidence" value="ECO:0007669"/>
    <property type="project" value="UniProtKB-SubCell"/>
</dbReference>
<feature type="transmembrane region" description="Helical" evidence="6">
    <location>
        <begin position="219"/>
        <end position="243"/>
    </location>
</feature>
<evidence type="ECO:0000256" key="1">
    <source>
        <dbReference type="ARBA" id="ARBA00004141"/>
    </source>
</evidence>